<evidence type="ECO:0000256" key="3">
    <source>
        <dbReference type="ARBA" id="ARBA00022793"/>
    </source>
</evidence>
<accession>A0A438NI74</accession>
<dbReference type="PANTHER" id="PTHR45677:SF8">
    <property type="entry name" value="CYSTEINE SULFINIC ACID DECARBOXYLASE"/>
    <property type="match status" value="1"/>
</dbReference>
<dbReference type="GO" id="GO:0019752">
    <property type="term" value="P:carboxylic acid metabolic process"/>
    <property type="evidence" value="ECO:0007669"/>
    <property type="project" value="InterPro"/>
</dbReference>
<dbReference type="SUPFAM" id="SSF53383">
    <property type="entry name" value="PLP-dependent transferases"/>
    <property type="match status" value="1"/>
</dbReference>
<sequence length="579" mass="63188">MGDPSESYCNGDITRIKGHDVHESTNVKTTNSSAEQTAVETEQLLRSVLDLVIPFLSKADNERQSHRDNQAISPSSLVDAKSPQELTEILRQNGTLTLPDQGTSQDGLVQSLRSLLAYSVNTSAPGFLDKLYGAPLPPGIAAELILGVLNTNLHVYQVSPVLTLMETHVTRALAALFGFTGPRAGGINVQGGSASNTTSIVIARNTLFPKTKVHGNSVDGLDLVLFTSEHGHYSITKAAQQCGFGSDAVISIPVDEVTGRIVPNKFEELIVQQKQLGKTPFYVNATAGTTVLGSFDPFDQIVQIARKYGIWVHVDGAWGGGFVFSKKLREQKLRGIEGADSIATNPHKMLGVPVTCSFLLLSDLRKAERACTLRAGYLFHDVDDSEPQDEEVNAEAHSLDNDDEEWVQPVDLADLTLQCGRRGDSLKFFLSWQYYGTLGYASKVETAYSVASHMANLVSKRENLVLVSENPPPCLQVCFYYAPYGKLLHQLPIDRVATEEDKARIGKKNSVVTSRITKALISRGYMTDFAPALGHEVEKGAFFRVVVNISTTKETVEHLVTEVEDIGSTVVKDLKQRRG</sequence>
<dbReference type="PANTHER" id="PTHR45677">
    <property type="entry name" value="GLUTAMATE DECARBOXYLASE-RELATED"/>
    <property type="match status" value="1"/>
</dbReference>
<feature type="region of interest" description="Disordered" evidence="8">
    <location>
        <begin position="1"/>
        <end position="35"/>
    </location>
</feature>
<evidence type="ECO:0000256" key="7">
    <source>
        <dbReference type="RuleBase" id="RU000382"/>
    </source>
</evidence>
<proteinExistence type="inferred from homology"/>
<dbReference type="VEuPathDB" id="FungiDB:PV10_00260"/>
<name>A0A438NI74_EXOME</name>
<dbReference type="InterPro" id="IPR015421">
    <property type="entry name" value="PyrdxlP-dep_Trfase_major"/>
</dbReference>
<reference evidence="9 10" key="1">
    <citation type="submission" date="2017-03" db="EMBL/GenBank/DDBJ databases">
        <title>Genomes of endolithic fungi from Antarctica.</title>
        <authorList>
            <person name="Coleine C."/>
            <person name="Masonjones S."/>
            <person name="Stajich J.E."/>
        </authorList>
    </citation>
    <scope>NUCLEOTIDE SEQUENCE [LARGE SCALE GENOMIC DNA]</scope>
    <source>
        <strain evidence="9 10">CCFEE 6314</strain>
    </source>
</reference>
<dbReference type="GO" id="GO:0005737">
    <property type="term" value="C:cytoplasm"/>
    <property type="evidence" value="ECO:0007669"/>
    <property type="project" value="TreeGrafter"/>
</dbReference>
<dbReference type="Pfam" id="PF00282">
    <property type="entry name" value="Pyridoxal_deC"/>
    <property type="match status" value="1"/>
</dbReference>
<comment type="cofactor">
    <cofactor evidence="1 6 7">
        <name>pyridoxal 5'-phosphate</name>
        <dbReference type="ChEBI" id="CHEBI:597326"/>
    </cofactor>
</comment>
<dbReference type="AlphaFoldDB" id="A0A438NI74"/>
<keyword evidence="5 7" id="KW-0456">Lyase</keyword>
<feature type="modified residue" description="N6-(pyridoxal phosphate)lysine" evidence="6">
    <location>
        <position position="348"/>
    </location>
</feature>
<dbReference type="EMBL" id="NAJM01000002">
    <property type="protein sequence ID" value="RVX75421.1"/>
    <property type="molecule type" value="Genomic_DNA"/>
</dbReference>
<evidence type="ECO:0000256" key="1">
    <source>
        <dbReference type="ARBA" id="ARBA00001933"/>
    </source>
</evidence>
<feature type="compositionally biased region" description="Polar residues" evidence="8">
    <location>
        <begin position="26"/>
        <end position="35"/>
    </location>
</feature>
<dbReference type="GO" id="GO:0030170">
    <property type="term" value="F:pyridoxal phosphate binding"/>
    <property type="evidence" value="ECO:0007669"/>
    <property type="project" value="InterPro"/>
</dbReference>
<evidence type="ECO:0000313" key="10">
    <source>
        <dbReference type="Proteomes" id="UP000288859"/>
    </source>
</evidence>
<dbReference type="InterPro" id="IPR015424">
    <property type="entry name" value="PyrdxlP-dep_Trfase"/>
</dbReference>
<dbReference type="GO" id="GO:0016831">
    <property type="term" value="F:carboxy-lyase activity"/>
    <property type="evidence" value="ECO:0007669"/>
    <property type="project" value="UniProtKB-KW"/>
</dbReference>
<dbReference type="InterPro" id="IPR002129">
    <property type="entry name" value="PyrdxlP-dep_de-COase"/>
</dbReference>
<evidence type="ECO:0000256" key="5">
    <source>
        <dbReference type="ARBA" id="ARBA00023239"/>
    </source>
</evidence>
<evidence type="ECO:0000256" key="2">
    <source>
        <dbReference type="ARBA" id="ARBA00009533"/>
    </source>
</evidence>
<evidence type="ECO:0000256" key="6">
    <source>
        <dbReference type="PIRSR" id="PIRSR602129-50"/>
    </source>
</evidence>
<keyword evidence="4 6" id="KW-0663">Pyridoxal phosphate</keyword>
<protein>
    <recommendedName>
        <fullName evidence="11">Glutamate decarboxylase</fullName>
    </recommendedName>
</protein>
<comment type="caution">
    <text evidence="9">The sequence shown here is derived from an EMBL/GenBank/DDBJ whole genome shotgun (WGS) entry which is preliminary data.</text>
</comment>
<evidence type="ECO:0008006" key="11">
    <source>
        <dbReference type="Google" id="ProtNLM"/>
    </source>
</evidence>
<dbReference type="OrthoDB" id="392571at2759"/>
<gene>
    <name evidence="9" type="ORF">B0A52_00774</name>
</gene>
<organism evidence="9 10">
    <name type="scientific">Exophiala mesophila</name>
    <name type="common">Black yeast-like fungus</name>
    <dbReference type="NCBI Taxonomy" id="212818"/>
    <lineage>
        <taxon>Eukaryota</taxon>
        <taxon>Fungi</taxon>
        <taxon>Dikarya</taxon>
        <taxon>Ascomycota</taxon>
        <taxon>Pezizomycotina</taxon>
        <taxon>Eurotiomycetes</taxon>
        <taxon>Chaetothyriomycetidae</taxon>
        <taxon>Chaetothyriales</taxon>
        <taxon>Herpotrichiellaceae</taxon>
        <taxon>Exophiala</taxon>
    </lineage>
</organism>
<dbReference type="Proteomes" id="UP000288859">
    <property type="component" value="Unassembled WGS sequence"/>
</dbReference>
<evidence type="ECO:0000256" key="4">
    <source>
        <dbReference type="ARBA" id="ARBA00022898"/>
    </source>
</evidence>
<evidence type="ECO:0000256" key="8">
    <source>
        <dbReference type="SAM" id="MobiDB-lite"/>
    </source>
</evidence>
<dbReference type="Gene3D" id="3.40.640.10">
    <property type="entry name" value="Type I PLP-dependent aspartate aminotransferase-like (Major domain)"/>
    <property type="match status" value="1"/>
</dbReference>
<feature type="compositionally biased region" description="Basic and acidic residues" evidence="8">
    <location>
        <begin position="14"/>
        <end position="25"/>
    </location>
</feature>
<evidence type="ECO:0000313" key="9">
    <source>
        <dbReference type="EMBL" id="RVX75421.1"/>
    </source>
</evidence>
<dbReference type="Gene3D" id="3.90.1150.170">
    <property type="match status" value="1"/>
</dbReference>
<keyword evidence="3" id="KW-0210">Decarboxylase</keyword>
<comment type="similarity">
    <text evidence="2 7">Belongs to the group II decarboxylase family.</text>
</comment>